<dbReference type="InterPro" id="IPR026591">
    <property type="entry name" value="Sirtuin_cat_small_dom_sf"/>
</dbReference>
<evidence type="ECO:0000256" key="4">
    <source>
        <dbReference type="PROSITE-ProRule" id="PRU00236"/>
    </source>
</evidence>
<dbReference type="InterPro" id="IPR029035">
    <property type="entry name" value="DHS-like_NAD/FAD-binding_dom"/>
</dbReference>
<evidence type="ECO:0000313" key="6">
    <source>
        <dbReference type="EMBL" id="RHF36982.1"/>
    </source>
</evidence>
<dbReference type="SUPFAM" id="SSF52467">
    <property type="entry name" value="DHS-like NAD/FAD-binding domain"/>
    <property type="match status" value="1"/>
</dbReference>
<dbReference type="InParanoid" id="A0A414NDZ3"/>
<keyword evidence="7" id="KW-1185">Reference proteome</keyword>
<feature type="binding site" evidence="4">
    <location>
        <position position="139"/>
    </location>
    <ligand>
        <name>Zn(2+)</name>
        <dbReference type="ChEBI" id="CHEBI:29105"/>
    </ligand>
</feature>
<keyword evidence="4" id="KW-0479">Metal-binding</keyword>
<dbReference type="AlphaFoldDB" id="A0A414NDZ3"/>
<dbReference type="GO" id="GO:0070403">
    <property type="term" value="F:NAD+ binding"/>
    <property type="evidence" value="ECO:0007669"/>
    <property type="project" value="InterPro"/>
</dbReference>
<keyword evidence="2" id="KW-0808">Transferase</keyword>
<dbReference type="GO" id="GO:0046872">
    <property type="term" value="F:metal ion binding"/>
    <property type="evidence" value="ECO:0007669"/>
    <property type="project" value="UniProtKB-KW"/>
</dbReference>
<dbReference type="RefSeq" id="WP_118104664.1">
    <property type="nucleotide sequence ID" value="NZ_CABJEU010000003.1"/>
</dbReference>
<feature type="binding site" evidence="4">
    <location>
        <position position="162"/>
    </location>
    <ligand>
        <name>Zn(2+)</name>
        <dbReference type="ChEBI" id="CHEBI:29105"/>
    </ligand>
</feature>
<protein>
    <recommendedName>
        <fullName evidence="1">protein acetyllysine N-acetyltransferase</fullName>
        <ecNumber evidence="1">2.3.1.286</ecNumber>
    </recommendedName>
</protein>
<dbReference type="PANTHER" id="PTHR11085">
    <property type="entry name" value="NAD-DEPENDENT PROTEIN DEACYLASE SIRTUIN-5, MITOCHONDRIAL-RELATED"/>
    <property type="match status" value="1"/>
</dbReference>
<gene>
    <name evidence="6" type="ORF">DW682_07350</name>
</gene>
<dbReference type="Pfam" id="PF02146">
    <property type="entry name" value="SIR2"/>
    <property type="match status" value="1"/>
</dbReference>
<name>A0A414NDZ3_9ACTN</name>
<comment type="caution">
    <text evidence="6">The sequence shown here is derived from an EMBL/GenBank/DDBJ whole genome shotgun (WGS) entry which is preliminary data.</text>
</comment>
<organism evidence="6 7">
    <name type="scientific">Collinsella intestinalis</name>
    <dbReference type="NCBI Taxonomy" id="147207"/>
    <lineage>
        <taxon>Bacteria</taxon>
        <taxon>Bacillati</taxon>
        <taxon>Actinomycetota</taxon>
        <taxon>Coriobacteriia</taxon>
        <taxon>Coriobacteriales</taxon>
        <taxon>Coriobacteriaceae</taxon>
        <taxon>Collinsella</taxon>
    </lineage>
</organism>
<feature type="binding site" evidence="4">
    <location>
        <position position="165"/>
    </location>
    <ligand>
        <name>Zn(2+)</name>
        <dbReference type="ChEBI" id="CHEBI:29105"/>
    </ligand>
</feature>
<evidence type="ECO:0000256" key="3">
    <source>
        <dbReference type="ARBA" id="ARBA00023027"/>
    </source>
</evidence>
<evidence type="ECO:0000259" key="5">
    <source>
        <dbReference type="PROSITE" id="PS50305"/>
    </source>
</evidence>
<dbReference type="GO" id="GO:0017136">
    <property type="term" value="F:histone deacetylase activity, NAD-dependent"/>
    <property type="evidence" value="ECO:0007669"/>
    <property type="project" value="TreeGrafter"/>
</dbReference>
<proteinExistence type="predicted"/>
<reference evidence="6 7" key="1">
    <citation type="submission" date="2018-08" db="EMBL/GenBank/DDBJ databases">
        <title>A genome reference for cultivated species of the human gut microbiota.</title>
        <authorList>
            <person name="Zou Y."/>
            <person name="Xue W."/>
            <person name="Luo G."/>
        </authorList>
    </citation>
    <scope>NUCLEOTIDE SEQUENCE [LARGE SCALE GENOMIC DNA]</scope>
    <source>
        <strain evidence="6 7">AM25-33</strain>
    </source>
</reference>
<evidence type="ECO:0000256" key="1">
    <source>
        <dbReference type="ARBA" id="ARBA00012928"/>
    </source>
</evidence>
<dbReference type="PROSITE" id="PS50305">
    <property type="entry name" value="SIRTUIN"/>
    <property type="match status" value="1"/>
</dbReference>
<feature type="active site" description="Proton acceptor" evidence="4">
    <location>
        <position position="128"/>
    </location>
</feature>
<keyword evidence="4" id="KW-0862">Zinc</keyword>
<dbReference type="EMBL" id="QSLJ01000003">
    <property type="protein sequence ID" value="RHF36982.1"/>
    <property type="molecule type" value="Genomic_DNA"/>
</dbReference>
<feature type="binding site" evidence="4">
    <location>
        <position position="136"/>
    </location>
    <ligand>
        <name>Zn(2+)</name>
        <dbReference type="ChEBI" id="CHEBI:29105"/>
    </ligand>
</feature>
<sequence>MSRAITDPALAQCALADLFETHSNAVFFGGAGVSTASGIPDFRSQDGLYSQRFAYPPETMLSHGFYEAHRPEFYDFYREKMIALDAKPNACHLKLAELERAGVLSAVVTQNIDGLHQAAGSRAVYELHGSVHRNICRSCGAVYDAAWVMSREHDGDDGVPVCPACGGAIKPDVVLYEEPLDEEVLDGAVRAISQADALIIGGTSLVVYPAAGLTRFFQGDSLVIVNRDPTPQDERADLLISCDIARAFEF</sequence>
<dbReference type="Gene3D" id="3.40.50.1220">
    <property type="entry name" value="TPP-binding domain"/>
    <property type="match status" value="1"/>
</dbReference>
<dbReference type="InterPro" id="IPR026590">
    <property type="entry name" value="Ssirtuin_cat_dom"/>
</dbReference>
<dbReference type="Gene3D" id="3.30.1600.10">
    <property type="entry name" value="SIR2/SIRT2 'Small Domain"/>
    <property type="match status" value="1"/>
</dbReference>
<dbReference type="InterPro" id="IPR003000">
    <property type="entry name" value="Sirtuin"/>
</dbReference>
<dbReference type="Proteomes" id="UP000283983">
    <property type="component" value="Unassembled WGS sequence"/>
</dbReference>
<feature type="domain" description="Deacetylase sirtuin-type" evidence="5">
    <location>
        <begin position="4"/>
        <end position="250"/>
    </location>
</feature>
<evidence type="ECO:0000313" key="7">
    <source>
        <dbReference type="Proteomes" id="UP000283983"/>
    </source>
</evidence>
<dbReference type="NCBIfam" id="NF001752">
    <property type="entry name" value="PRK00481.1-1"/>
    <property type="match status" value="1"/>
</dbReference>
<keyword evidence="3" id="KW-0520">NAD</keyword>
<evidence type="ECO:0000256" key="2">
    <source>
        <dbReference type="ARBA" id="ARBA00022679"/>
    </source>
</evidence>
<dbReference type="EC" id="2.3.1.286" evidence="1"/>
<dbReference type="InterPro" id="IPR050134">
    <property type="entry name" value="NAD-dep_sirtuin_deacylases"/>
</dbReference>
<accession>A0A414NDZ3</accession>
<dbReference type="FunCoup" id="A0A414NDZ3">
    <property type="interactions" value="173"/>
</dbReference>
<dbReference type="PANTHER" id="PTHR11085:SF4">
    <property type="entry name" value="NAD-DEPENDENT PROTEIN DEACYLASE"/>
    <property type="match status" value="1"/>
</dbReference>